<dbReference type="Gene3D" id="1.10.443.10">
    <property type="entry name" value="Intergrase catalytic core"/>
    <property type="match status" value="1"/>
</dbReference>
<organism evidence="7 8">
    <name type="scientific">Microbacterium murale</name>
    <dbReference type="NCBI Taxonomy" id="1081040"/>
    <lineage>
        <taxon>Bacteria</taxon>
        <taxon>Bacillati</taxon>
        <taxon>Actinomycetota</taxon>
        <taxon>Actinomycetes</taxon>
        <taxon>Micrococcales</taxon>
        <taxon>Microbacteriaceae</taxon>
        <taxon>Microbacterium</taxon>
    </lineage>
</organism>
<evidence type="ECO:0000259" key="5">
    <source>
        <dbReference type="PROSITE" id="PS51898"/>
    </source>
</evidence>
<comment type="similarity">
    <text evidence="1">Belongs to the 'phage' integrase family.</text>
</comment>
<dbReference type="PROSITE" id="PS51900">
    <property type="entry name" value="CB"/>
    <property type="match status" value="1"/>
</dbReference>
<evidence type="ECO:0000259" key="6">
    <source>
        <dbReference type="PROSITE" id="PS51900"/>
    </source>
</evidence>
<evidence type="ECO:0000313" key="7">
    <source>
        <dbReference type="EMBL" id="GGD86831.1"/>
    </source>
</evidence>
<name>A0ABQ1S236_9MICO</name>
<dbReference type="Gene3D" id="1.10.150.130">
    <property type="match status" value="1"/>
</dbReference>
<accession>A0ABQ1S236</accession>
<evidence type="ECO:0000256" key="3">
    <source>
        <dbReference type="ARBA" id="ARBA00023172"/>
    </source>
</evidence>
<dbReference type="EMBL" id="BMCM01000006">
    <property type="protein sequence ID" value="GGD86831.1"/>
    <property type="molecule type" value="Genomic_DNA"/>
</dbReference>
<dbReference type="PROSITE" id="PS51898">
    <property type="entry name" value="TYR_RECOMBINASE"/>
    <property type="match status" value="1"/>
</dbReference>
<evidence type="ECO:0000256" key="1">
    <source>
        <dbReference type="ARBA" id="ARBA00008857"/>
    </source>
</evidence>
<dbReference type="Pfam" id="PF14657">
    <property type="entry name" value="Arm-DNA-bind_4"/>
    <property type="match status" value="1"/>
</dbReference>
<sequence length="378" mass="42156">MGSIEPYETTSGRRYRIRYRTPENRQTDKRGFRTKREAAEYLTSVETQKSQGDYIAPSRSRIDINTWAITWQQTLAHLKPTTRSGYIYSLNRHVLPRWGRIHLADISHTDLQVWAGELSETLAASSARQVFHVMNSMLTLAVRDRRLTRNPSTEVKLPKVTKAKRGYLDHAQVRELVRAAGPDGDIIATLAYTGLRWGELAALTVDSVDLGRRRLSITQSVSEVGGALVWGTPKTNRSRVVGFPAFLTESIQARMSGKQPTDQVFTSHDGAVLRNNNFRRRSFAPALEHVREIDPTFPVITPHDLRHTAASLAVSAGANVKAVQRMLGHASAAMTLDVYADLFDDDLNAVSTALDRDASAHFGDGSWNRQEPTQAGLR</sequence>
<dbReference type="SUPFAM" id="SSF56349">
    <property type="entry name" value="DNA breaking-rejoining enzymes"/>
    <property type="match status" value="1"/>
</dbReference>
<feature type="domain" description="Tyr recombinase" evidence="5">
    <location>
        <begin position="163"/>
        <end position="352"/>
    </location>
</feature>
<proteinExistence type="inferred from homology"/>
<dbReference type="InterPro" id="IPR044068">
    <property type="entry name" value="CB"/>
</dbReference>
<dbReference type="PANTHER" id="PTHR30349:SF64">
    <property type="entry name" value="PROPHAGE INTEGRASE INTD-RELATED"/>
    <property type="match status" value="1"/>
</dbReference>
<keyword evidence="2 4" id="KW-0238">DNA-binding</keyword>
<dbReference type="InterPro" id="IPR028259">
    <property type="entry name" value="AP2-like_int_N"/>
</dbReference>
<evidence type="ECO:0000256" key="2">
    <source>
        <dbReference type="ARBA" id="ARBA00023125"/>
    </source>
</evidence>
<dbReference type="InterPro" id="IPR011010">
    <property type="entry name" value="DNA_brk_join_enz"/>
</dbReference>
<feature type="domain" description="Core-binding (CB)" evidence="6">
    <location>
        <begin position="62"/>
        <end position="142"/>
    </location>
</feature>
<keyword evidence="8" id="KW-1185">Reference proteome</keyword>
<dbReference type="Proteomes" id="UP000629365">
    <property type="component" value="Unassembled WGS sequence"/>
</dbReference>
<keyword evidence="3" id="KW-0233">DNA recombination</keyword>
<gene>
    <name evidence="7" type="ORF">GCM10007269_32150</name>
</gene>
<evidence type="ECO:0000256" key="4">
    <source>
        <dbReference type="PROSITE-ProRule" id="PRU01248"/>
    </source>
</evidence>
<dbReference type="Pfam" id="PF00589">
    <property type="entry name" value="Phage_integrase"/>
    <property type="match status" value="1"/>
</dbReference>
<dbReference type="InterPro" id="IPR010998">
    <property type="entry name" value="Integrase_recombinase_N"/>
</dbReference>
<dbReference type="InterPro" id="IPR002104">
    <property type="entry name" value="Integrase_catalytic"/>
</dbReference>
<dbReference type="PANTHER" id="PTHR30349">
    <property type="entry name" value="PHAGE INTEGRASE-RELATED"/>
    <property type="match status" value="1"/>
</dbReference>
<evidence type="ECO:0000313" key="8">
    <source>
        <dbReference type="Proteomes" id="UP000629365"/>
    </source>
</evidence>
<dbReference type="InterPro" id="IPR050090">
    <property type="entry name" value="Tyrosine_recombinase_XerCD"/>
</dbReference>
<dbReference type="CDD" id="cd01189">
    <property type="entry name" value="INT_ICEBs1_C_like"/>
    <property type="match status" value="1"/>
</dbReference>
<protein>
    <submittedName>
        <fullName evidence="7">Site-specific integrase</fullName>
    </submittedName>
</protein>
<comment type="caution">
    <text evidence="7">The sequence shown here is derived from an EMBL/GenBank/DDBJ whole genome shotgun (WGS) entry which is preliminary data.</text>
</comment>
<reference evidence="8" key="1">
    <citation type="journal article" date="2019" name="Int. J. Syst. Evol. Microbiol.">
        <title>The Global Catalogue of Microorganisms (GCM) 10K type strain sequencing project: providing services to taxonomists for standard genome sequencing and annotation.</title>
        <authorList>
            <consortium name="The Broad Institute Genomics Platform"/>
            <consortium name="The Broad Institute Genome Sequencing Center for Infectious Disease"/>
            <person name="Wu L."/>
            <person name="Ma J."/>
        </authorList>
    </citation>
    <scope>NUCLEOTIDE SEQUENCE [LARGE SCALE GENOMIC DNA]</scope>
    <source>
        <strain evidence="8">CCM 7640</strain>
    </source>
</reference>
<dbReference type="InterPro" id="IPR013762">
    <property type="entry name" value="Integrase-like_cat_sf"/>
</dbReference>